<dbReference type="InterPro" id="IPR011989">
    <property type="entry name" value="ARM-like"/>
</dbReference>
<comment type="caution">
    <text evidence="6">The sequence shown here is derived from an EMBL/GenBank/DDBJ whole genome shotgun (WGS) entry which is preliminary data.</text>
</comment>
<reference evidence="6" key="1">
    <citation type="submission" date="2021-10" db="EMBL/GenBank/DDBJ databases">
        <title>De novo Genome Assembly of Clathrus columnatus (Basidiomycota, Fungi) Using Illumina and Nanopore Sequence Data.</title>
        <authorList>
            <person name="Ogiso-Tanaka E."/>
            <person name="Itagaki H."/>
            <person name="Hosoya T."/>
            <person name="Hosaka K."/>
        </authorList>
    </citation>
    <scope>NUCLEOTIDE SEQUENCE</scope>
    <source>
        <strain evidence="6">MO-923</strain>
    </source>
</reference>
<dbReference type="InterPro" id="IPR036274">
    <property type="entry name" value="HR1_rpt_sf"/>
</dbReference>
<dbReference type="InterPro" id="IPR016024">
    <property type="entry name" value="ARM-type_fold"/>
</dbReference>
<evidence type="ECO:0000259" key="3">
    <source>
        <dbReference type="SMART" id="SM01307"/>
    </source>
</evidence>
<dbReference type="Pfam" id="PF14666">
    <property type="entry name" value="RICTOR_M"/>
    <property type="match status" value="1"/>
</dbReference>
<accession>A0AAV5AS17</accession>
<feature type="domain" description="Rapamycin-insensitive companion of mTOR N-terminal" evidence="4">
    <location>
        <begin position="211"/>
        <end position="589"/>
    </location>
</feature>
<dbReference type="Gene3D" id="1.25.10.10">
    <property type="entry name" value="Leucine-rich Repeat Variant"/>
    <property type="match status" value="1"/>
</dbReference>
<dbReference type="PANTHER" id="PTHR13298:SF11">
    <property type="entry name" value="RAPAMYCIN-INSENSITIVE COMPANION OF MTOR"/>
    <property type="match status" value="1"/>
</dbReference>
<dbReference type="SMART" id="SM01307">
    <property type="entry name" value="RICTOR_M"/>
    <property type="match status" value="1"/>
</dbReference>
<proteinExistence type="inferred from homology"/>
<organism evidence="6 7">
    <name type="scientific">Clathrus columnatus</name>
    <dbReference type="NCBI Taxonomy" id="1419009"/>
    <lineage>
        <taxon>Eukaryota</taxon>
        <taxon>Fungi</taxon>
        <taxon>Dikarya</taxon>
        <taxon>Basidiomycota</taxon>
        <taxon>Agaricomycotina</taxon>
        <taxon>Agaricomycetes</taxon>
        <taxon>Phallomycetidae</taxon>
        <taxon>Phallales</taxon>
        <taxon>Clathraceae</taxon>
        <taxon>Clathrus</taxon>
    </lineage>
</organism>
<dbReference type="InterPro" id="IPR029451">
    <property type="entry name" value="RICTOR_M"/>
</dbReference>
<dbReference type="SMART" id="SM01308">
    <property type="entry name" value="RICTOR_N"/>
    <property type="match status" value="1"/>
</dbReference>
<dbReference type="GO" id="GO:0031932">
    <property type="term" value="C:TORC2 complex"/>
    <property type="evidence" value="ECO:0007669"/>
    <property type="project" value="InterPro"/>
</dbReference>
<dbReference type="InterPro" id="IPR028268">
    <property type="entry name" value="Pianissimo_fam"/>
</dbReference>
<name>A0AAV5AS17_9AGAM</name>
<dbReference type="Pfam" id="PF14663">
    <property type="entry name" value="RasGEF_N_2"/>
    <property type="match status" value="1"/>
</dbReference>
<evidence type="ECO:0000313" key="7">
    <source>
        <dbReference type="Proteomes" id="UP001050691"/>
    </source>
</evidence>
<dbReference type="Pfam" id="PF14664">
    <property type="entry name" value="RICTOR_N"/>
    <property type="match status" value="1"/>
</dbReference>
<dbReference type="SMART" id="SM01310">
    <property type="entry name" value="RICTOR_V"/>
    <property type="match status" value="1"/>
</dbReference>
<feature type="domain" description="Rapamycin-insensitive companion of mTOR middle" evidence="3">
    <location>
        <begin position="672"/>
        <end position="896"/>
    </location>
</feature>
<sequence length="1335" mass="151120">MPVAAAVGETNSLHSSEDYPMNIERNSPNASASLYESPKLYDFPKLEGKEPHEQKEILLQELEVFTRIKDGAENLLELHPNDLGETLRKNLEAELLAAQKKIDVISRKLDEVRGPSARPLKKKPVIITENTSYPYGKRKANVTAKKSREDLVDKDDFRTAMTLATAQIARLVVHSRSAYPISPRSPRLAPVSPISLPIPQAFDPEVDNSRIEAMDTLLSALKRNARVRYEIDIKELIKAITPALADSASKESRTSAYRLLRYAIIDTEGIQRYHEFGLDWCIVRTLARDNKHHLEKEQAILLVRAMINISNSIFERHAGAGCGSIPISEAIIRAVLAIAEHPEEPFRGICLVTLAEILDVELMYRTGGIRILIQAISDGPTELAPLFVSAFLYIVDAPRTRVYLRPEVDLENVLSGITDAYGRGEDHIENIKSCGKIMQVMLRSWSGLIYLCMNDMQAIRSTINSLRIPSLQTRDTILDIFFELLNIKTPEWYQTFIDGRRLTLYGRARSSPTKLTAQSVPQESSSKASPNRFTLIDQYISLLLLVLVKAGLLDALTGMLREPEIDPALARKATLLIGEVLEIANRVLPLSVASKIQTLPRVFDLAADYSNGPNRIIGTTTLSSLDSFNRNKTRLQPLTYKDGRPRANSVEETMRRNQRQIDQTKMTLGMQLDDRAFQNLLLETQVMMTRDESQWSYETLVDLLEGPLLNSKRLEEAFKVAKWGRKLMTFFHPYSHRFSNLSKTRANHKWVRYASALLTTLLKHPEGKRFLYEDAFLSQIADCFAELDPASGKTVTDPVFSRRRIETTLTYAYLEMIGVLSRSPDGIELLERFHIFTALYQVTELRGREDIIKEIIPALDYSSDGHARLILSKALTCPFMEVRMYATEYLGHILQTLSKTATWALPLLLTQLYDPGTEVRELAVRILEEACESPEILNITVELQPALDHLGEIGDPLLLKFMSTPVGFEYLLQSNYIEREMDAWFHERNYHYVIRIEQYLSKAFSPNGMEEGDYIGLFDGTVPAHFYGAMAKTQMGCEILNEKGHFAEFAHFIRQHGHEREDFDLVLKLKSVLWAVGNIGATESGLPFMEEEELIPIITDIARNSEVFSIRGTCFFVLGLISSTVLGAELLDDYGWEATTSPLGMPTGLAIPANIEDFFSIPVWELPPVKDGPETLLPPPSSSIERDALTAVYNLSNNVIANAASRILIRLKARSETKAAFNSIPLFYRVLQTISKQHYRLPVRRYIFELFDVQFNAETINTLKAYAKSMRVQPMNMRRDKSERPLTMIRTVQKADEYEVVLDIDEGQEQSNPMTEEELPNLRLEPLEKHIGFDA</sequence>
<feature type="domain" description="Rapamycin-insensitive companion of mTOR" evidence="5">
    <location>
        <begin position="1066"/>
        <end position="1138"/>
    </location>
</feature>
<evidence type="ECO:0000256" key="2">
    <source>
        <dbReference type="SAM" id="MobiDB-lite"/>
    </source>
</evidence>
<feature type="region of interest" description="Disordered" evidence="2">
    <location>
        <begin position="1"/>
        <end position="21"/>
    </location>
</feature>
<dbReference type="Proteomes" id="UP001050691">
    <property type="component" value="Unassembled WGS sequence"/>
</dbReference>
<comment type="similarity">
    <text evidence="1">Belongs to the RICTOR family.</text>
</comment>
<dbReference type="SMART" id="SM01303">
    <property type="entry name" value="RasGEF_N_2"/>
    <property type="match status" value="1"/>
</dbReference>
<dbReference type="Pfam" id="PF14668">
    <property type="entry name" value="RICTOR_V"/>
    <property type="match status" value="1"/>
</dbReference>
<dbReference type="GO" id="GO:0038203">
    <property type="term" value="P:TORC2 signaling"/>
    <property type="evidence" value="ECO:0007669"/>
    <property type="project" value="TreeGrafter"/>
</dbReference>
<evidence type="ECO:0000313" key="6">
    <source>
        <dbReference type="EMBL" id="GJJ15545.1"/>
    </source>
</evidence>
<evidence type="ECO:0000256" key="1">
    <source>
        <dbReference type="ARBA" id="ARBA00008878"/>
    </source>
</evidence>
<dbReference type="InterPro" id="IPR029452">
    <property type="entry name" value="RICTOR_V"/>
</dbReference>
<evidence type="ECO:0000259" key="4">
    <source>
        <dbReference type="SMART" id="SM01308"/>
    </source>
</evidence>
<dbReference type="PANTHER" id="PTHR13298">
    <property type="entry name" value="CYTOSOLIC REGULATOR PIANISSIMO"/>
    <property type="match status" value="1"/>
</dbReference>
<dbReference type="InterPro" id="IPR028267">
    <property type="entry name" value="Pianissimo_N"/>
</dbReference>
<dbReference type="InterPro" id="IPR029453">
    <property type="entry name" value="Rictor_IV"/>
</dbReference>
<protein>
    <submittedName>
        <fullName evidence="6">Uncharacterized protein</fullName>
    </submittedName>
</protein>
<gene>
    <name evidence="6" type="ORF">Clacol_009823</name>
</gene>
<dbReference type="SUPFAM" id="SSF48371">
    <property type="entry name" value="ARM repeat"/>
    <property type="match status" value="2"/>
</dbReference>
<keyword evidence="7" id="KW-1185">Reference proteome</keyword>
<dbReference type="EMBL" id="BPWL01000011">
    <property type="protein sequence ID" value="GJJ15545.1"/>
    <property type="molecule type" value="Genomic_DNA"/>
</dbReference>
<dbReference type="SUPFAM" id="SSF46585">
    <property type="entry name" value="HR1 repeat"/>
    <property type="match status" value="1"/>
</dbReference>
<evidence type="ECO:0000259" key="5">
    <source>
        <dbReference type="SMART" id="SM01310"/>
    </source>
</evidence>